<sequence>MTPEKKVLFVKIGLGLIVASMLVGYTYVWVQWVDLEAARESALILNNYYRARHGSAPLTRNADLDMIAQMCALYYRDYVPGGSIDHSCPYWRSGYNFYFSEGIGECGGGSPTGSPEHLWTNIEIGEGNTWMLYKEIYNYNFSNFKTDLETHPRTVLHFTQVVWRESKYFGLGMTTYRSKKGIGMVATLFYYPSGNLITDDWAHFLMNVRPVLKDAPALEGWKKQY</sequence>
<evidence type="ECO:0000313" key="4">
    <source>
        <dbReference type="Proteomes" id="UP000094527"/>
    </source>
</evidence>
<comment type="caution">
    <text evidence="3">The sequence shown here is derived from an EMBL/GenBank/DDBJ whole genome shotgun (WGS) entry which is preliminary data.</text>
</comment>
<name>A0A1D2MVI4_ORCCI</name>
<dbReference type="InterPro" id="IPR035940">
    <property type="entry name" value="CAP_sf"/>
</dbReference>
<evidence type="ECO:0000256" key="1">
    <source>
        <dbReference type="SAM" id="Phobius"/>
    </source>
</evidence>
<feature type="domain" description="SCP" evidence="2">
    <location>
        <begin position="37"/>
        <end position="198"/>
    </location>
</feature>
<keyword evidence="1" id="KW-0472">Membrane</keyword>
<protein>
    <submittedName>
        <fullName evidence="3">Golgi-associated plant pathogenesis-related protein 1</fullName>
    </submittedName>
</protein>
<keyword evidence="4" id="KW-1185">Reference proteome</keyword>
<dbReference type="Pfam" id="PF00188">
    <property type="entry name" value="CAP"/>
    <property type="match status" value="1"/>
</dbReference>
<feature type="transmembrane region" description="Helical" evidence="1">
    <location>
        <begin position="7"/>
        <end position="30"/>
    </location>
</feature>
<keyword evidence="1" id="KW-1133">Transmembrane helix</keyword>
<organism evidence="3 4">
    <name type="scientific">Orchesella cincta</name>
    <name type="common">Springtail</name>
    <name type="synonym">Podura cincta</name>
    <dbReference type="NCBI Taxonomy" id="48709"/>
    <lineage>
        <taxon>Eukaryota</taxon>
        <taxon>Metazoa</taxon>
        <taxon>Ecdysozoa</taxon>
        <taxon>Arthropoda</taxon>
        <taxon>Hexapoda</taxon>
        <taxon>Collembola</taxon>
        <taxon>Entomobryomorpha</taxon>
        <taxon>Entomobryoidea</taxon>
        <taxon>Orchesellidae</taxon>
        <taxon>Orchesellinae</taxon>
        <taxon>Orchesella</taxon>
    </lineage>
</organism>
<evidence type="ECO:0000313" key="3">
    <source>
        <dbReference type="EMBL" id="ODM96911.1"/>
    </source>
</evidence>
<keyword evidence="1" id="KW-0812">Transmembrane</keyword>
<dbReference type="SUPFAM" id="SSF55797">
    <property type="entry name" value="PR-1-like"/>
    <property type="match status" value="1"/>
</dbReference>
<accession>A0A1D2MVI4</accession>
<dbReference type="Gene3D" id="3.40.33.10">
    <property type="entry name" value="CAP"/>
    <property type="match status" value="1"/>
</dbReference>
<gene>
    <name evidence="3" type="ORF">Ocin01_09773</name>
</gene>
<dbReference type="EMBL" id="LJIJ01000490">
    <property type="protein sequence ID" value="ODM96911.1"/>
    <property type="molecule type" value="Genomic_DNA"/>
</dbReference>
<dbReference type="SMART" id="SM00198">
    <property type="entry name" value="SCP"/>
    <property type="match status" value="1"/>
</dbReference>
<dbReference type="PANTHER" id="PTHR10334">
    <property type="entry name" value="CYSTEINE-RICH SECRETORY PROTEIN-RELATED"/>
    <property type="match status" value="1"/>
</dbReference>
<dbReference type="STRING" id="48709.A0A1D2MVI4"/>
<dbReference type="Proteomes" id="UP000094527">
    <property type="component" value="Unassembled WGS sequence"/>
</dbReference>
<evidence type="ECO:0000259" key="2">
    <source>
        <dbReference type="SMART" id="SM00198"/>
    </source>
</evidence>
<dbReference type="InterPro" id="IPR014044">
    <property type="entry name" value="CAP_dom"/>
</dbReference>
<dbReference type="InterPro" id="IPR001283">
    <property type="entry name" value="CRISP-related"/>
</dbReference>
<dbReference type="OrthoDB" id="337038at2759"/>
<reference evidence="3 4" key="1">
    <citation type="journal article" date="2016" name="Genome Biol. Evol.">
        <title>Gene Family Evolution Reflects Adaptation to Soil Environmental Stressors in the Genome of the Collembolan Orchesella cincta.</title>
        <authorList>
            <person name="Faddeeva-Vakhrusheva A."/>
            <person name="Derks M.F."/>
            <person name="Anvar S.Y."/>
            <person name="Agamennone V."/>
            <person name="Suring W."/>
            <person name="Smit S."/>
            <person name="van Straalen N.M."/>
            <person name="Roelofs D."/>
        </authorList>
    </citation>
    <scope>NUCLEOTIDE SEQUENCE [LARGE SCALE GENOMIC DNA]</scope>
    <source>
        <tissue evidence="3">Mixed pool</tissue>
    </source>
</reference>
<dbReference type="AlphaFoldDB" id="A0A1D2MVI4"/>
<proteinExistence type="predicted"/>